<keyword evidence="2" id="KW-1185">Reference proteome</keyword>
<dbReference type="OrthoDB" id="1430047at2"/>
<dbReference type="EMBL" id="CP003156">
    <property type="protein sequence ID" value="AEV31727.1"/>
    <property type="molecule type" value="Genomic_DNA"/>
</dbReference>
<dbReference type="RefSeq" id="WP_014201088.1">
    <property type="nucleotide sequence ID" value="NC_016599.1"/>
</dbReference>
<dbReference type="eggNOG" id="ENOG50339XG">
    <property type="taxonomic scope" value="Bacteria"/>
</dbReference>
<proteinExistence type="predicted"/>
<evidence type="ECO:0000313" key="1">
    <source>
        <dbReference type="EMBL" id="AEV31727.1"/>
    </source>
</evidence>
<dbReference type="KEGG" id="oho:Oweho_0713"/>
<dbReference type="HOGENOM" id="CLU_890936_0_0_10"/>
<dbReference type="Proteomes" id="UP000005631">
    <property type="component" value="Chromosome"/>
</dbReference>
<evidence type="ECO:0000313" key="2">
    <source>
        <dbReference type="Proteomes" id="UP000005631"/>
    </source>
</evidence>
<evidence type="ECO:0008006" key="3">
    <source>
        <dbReference type="Google" id="ProtNLM"/>
    </source>
</evidence>
<reference evidence="1 2" key="1">
    <citation type="journal article" date="2012" name="Stand. Genomic Sci.">
        <title>Genome sequence of the orange-pigmented seawater bacterium Owenweeksia hongkongensis type strain (UST20020801(T)).</title>
        <authorList>
            <person name="Riedel T."/>
            <person name="Held B."/>
            <person name="Nolan M."/>
            <person name="Lucas S."/>
            <person name="Lapidus A."/>
            <person name="Tice H."/>
            <person name="Del Rio T.G."/>
            <person name="Cheng J.F."/>
            <person name="Han C."/>
            <person name="Tapia R."/>
            <person name="Goodwin L.A."/>
            <person name="Pitluck S."/>
            <person name="Liolios K."/>
            <person name="Mavromatis K."/>
            <person name="Pagani I."/>
            <person name="Ivanova N."/>
            <person name="Mikhailova N."/>
            <person name="Pati A."/>
            <person name="Chen A."/>
            <person name="Palaniappan K."/>
            <person name="Rohde M."/>
            <person name="Tindall B.J."/>
            <person name="Detter J.C."/>
            <person name="Goker M."/>
            <person name="Woyke T."/>
            <person name="Bristow J."/>
            <person name="Eisen J.A."/>
            <person name="Markowitz V."/>
            <person name="Hugenholtz P."/>
            <person name="Klenk H.P."/>
            <person name="Kyrpides N.C."/>
        </authorList>
    </citation>
    <scope>NUCLEOTIDE SEQUENCE</scope>
    <source>
        <strain evidence="2">DSM 17368 / JCM 12287 / NRRL B-23963</strain>
    </source>
</reference>
<dbReference type="STRING" id="926562.Oweho_0713"/>
<gene>
    <name evidence="1" type="ordered locus">Oweho_0713</name>
</gene>
<dbReference type="AlphaFoldDB" id="G8R1I8"/>
<organism evidence="1 2">
    <name type="scientific">Owenweeksia hongkongensis (strain DSM 17368 / CIP 108786 / JCM 12287 / NRRL B-23963 / UST20020801)</name>
    <dbReference type="NCBI Taxonomy" id="926562"/>
    <lineage>
        <taxon>Bacteria</taxon>
        <taxon>Pseudomonadati</taxon>
        <taxon>Bacteroidota</taxon>
        <taxon>Flavobacteriia</taxon>
        <taxon>Flavobacteriales</taxon>
        <taxon>Owenweeksiaceae</taxon>
        <taxon>Owenweeksia</taxon>
    </lineage>
</organism>
<protein>
    <recommendedName>
        <fullName evidence="3">DUF4249 domain-containing protein</fullName>
    </recommendedName>
</protein>
<dbReference type="Pfam" id="PF14054">
    <property type="entry name" value="DUF4249"/>
    <property type="match status" value="1"/>
</dbReference>
<dbReference type="InterPro" id="IPR025345">
    <property type="entry name" value="DUF4249"/>
</dbReference>
<name>G8R1I8_OWEHD</name>
<accession>G8R1I8</accession>
<sequence>MKKLFIYSILLLSLLSCQKEIEFDYPEDEPRLTLFSVLRPQDTIGYYRQDSTYHKYIGPIEVLINQTTSVFEVNPAEPISDAKVLLFEDNSFAGKLLLDSNNNPNTWMESYLIYSMRRSIYKGKRYRVEVNHPDFPPASAEVTIPQEVPILKAEFDTTKFTVTFTFKDPPGQNYYRFSLYSFIGGLPFEITDPDITTFNFLPFDSILLKSPDQLSPYARLGYITDEKFSNKQKSITLKIDQSAVAFSTPIPEMSVYLENISGEYYKFLRTYDAHMATKDNPFAEGVKIHTNVKGGVGIVGTATTSSKLAIKK</sequence>
<dbReference type="PROSITE" id="PS51257">
    <property type="entry name" value="PROKAR_LIPOPROTEIN"/>
    <property type="match status" value="1"/>
</dbReference>